<feature type="compositionally biased region" description="Low complexity" evidence="5">
    <location>
        <begin position="367"/>
        <end position="382"/>
    </location>
</feature>
<dbReference type="InterPro" id="IPR005793">
    <property type="entry name" value="Formyl_trans_C"/>
</dbReference>
<organism evidence="8 9">
    <name type="scientific">Edaphochlamys debaryana</name>
    <dbReference type="NCBI Taxonomy" id="47281"/>
    <lineage>
        <taxon>Eukaryota</taxon>
        <taxon>Viridiplantae</taxon>
        <taxon>Chlorophyta</taxon>
        <taxon>core chlorophytes</taxon>
        <taxon>Chlorophyceae</taxon>
        <taxon>CS clade</taxon>
        <taxon>Chlamydomonadales</taxon>
        <taxon>Chlamydomonadales incertae sedis</taxon>
        <taxon>Edaphochlamys</taxon>
    </lineage>
</organism>
<feature type="region of interest" description="Disordered" evidence="5">
    <location>
        <begin position="98"/>
        <end position="136"/>
    </location>
</feature>
<dbReference type="InterPro" id="IPR011034">
    <property type="entry name" value="Formyl_transferase-like_C_sf"/>
</dbReference>
<comment type="caution">
    <text evidence="8">The sequence shown here is derived from an EMBL/GenBank/DDBJ whole genome shotgun (WGS) entry which is preliminary data.</text>
</comment>
<dbReference type="SUPFAM" id="SSF53328">
    <property type="entry name" value="Formyltransferase"/>
    <property type="match status" value="1"/>
</dbReference>
<dbReference type="PANTHER" id="PTHR11138:SF5">
    <property type="entry name" value="METHIONYL-TRNA FORMYLTRANSFERASE, MITOCHONDRIAL"/>
    <property type="match status" value="1"/>
</dbReference>
<dbReference type="Gene3D" id="3.10.25.10">
    <property type="entry name" value="Formyl transferase, C-terminal domain"/>
    <property type="match status" value="1"/>
</dbReference>
<feature type="compositionally biased region" description="Low complexity" evidence="5">
    <location>
        <begin position="107"/>
        <end position="123"/>
    </location>
</feature>
<dbReference type="PANTHER" id="PTHR11138">
    <property type="entry name" value="METHIONYL-TRNA FORMYLTRANSFERASE"/>
    <property type="match status" value="1"/>
</dbReference>
<dbReference type="Proteomes" id="UP000612055">
    <property type="component" value="Unassembled WGS sequence"/>
</dbReference>
<evidence type="ECO:0000256" key="4">
    <source>
        <dbReference type="ARBA" id="ARBA00022917"/>
    </source>
</evidence>
<reference evidence="8" key="1">
    <citation type="journal article" date="2020" name="bioRxiv">
        <title>Comparative genomics of Chlamydomonas.</title>
        <authorList>
            <person name="Craig R.J."/>
            <person name="Hasan A.R."/>
            <person name="Ness R.W."/>
            <person name="Keightley P.D."/>
        </authorList>
    </citation>
    <scope>NUCLEOTIDE SEQUENCE</scope>
    <source>
        <strain evidence="8">CCAP 11/70</strain>
    </source>
</reference>
<sequence length="466" mass="48030">MATAIVGSTRRAPRRALCWFQRAAEWSRQRELSTAAGPAAGDAERSAGQERHRVVFLGTPQVSALVLQELLRASVEPGSAFEVAAVVSRPSSRHWLERTQEAGPGPGSAAPSSSSSSSSSSPPAGRPNWSRHSASAVERLARDAGLPPDRILCPVSPREPAFLDAMRSLRPALAVTAAYGAMLPQAFLDIPRRGTLNIHPSLLPKYRGAAPVQRCLADGCFASGVSLAFTVLACDAGPVLEAQQVPVPPDVQAPELTQQLFALGARMLLRRLPGVLAGADSAATARPQDEAEATFAPKILRQEAYLDFRRPAAAVHDHVRAMAGWPGARATLLLEARGTGTRDPIELKVLRTRVVPGPGPGPGGAPSGASSGAASAAATGPASVAGGAGGVHGGGAGGSLYGSGAACVGPQVVARGEELLVPCGDGNMLQILEVGRKPGGGGSFALTAREFVAGLSKRRLFLPYRL</sequence>
<feature type="domain" description="Formyl transferase N-terminal" evidence="6">
    <location>
        <begin position="53"/>
        <end position="271"/>
    </location>
</feature>
<dbReference type="EMBL" id="JAEHOE010000126">
    <property type="protein sequence ID" value="KAG2485610.1"/>
    <property type="molecule type" value="Genomic_DNA"/>
</dbReference>
<evidence type="ECO:0000259" key="7">
    <source>
        <dbReference type="Pfam" id="PF02911"/>
    </source>
</evidence>
<evidence type="ECO:0000256" key="1">
    <source>
        <dbReference type="ARBA" id="ARBA00010699"/>
    </source>
</evidence>
<evidence type="ECO:0000259" key="6">
    <source>
        <dbReference type="Pfam" id="PF00551"/>
    </source>
</evidence>
<name>A0A835XLG8_9CHLO</name>
<keyword evidence="9" id="KW-1185">Reference proteome</keyword>
<dbReference type="InterPro" id="IPR041711">
    <property type="entry name" value="Met-tRNA-FMT_N"/>
</dbReference>
<dbReference type="OrthoDB" id="10268103at2759"/>
<protein>
    <recommendedName>
        <fullName evidence="2">methionyl-tRNA formyltransferase</fullName>
        <ecNumber evidence="2">2.1.2.9</ecNumber>
    </recommendedName>
</protein>
<dbReference type="InterPro" id="IPR044135">
    <property type="entry name" value="Met-tRNA-FMT_C"/>
</dbReference>
<dbReference type="Pfam" id="PF00551">
    <property type="entry name" value="Formyl_trans_N"/>
    <property type="match status" value="1"/>
</dbReference>
<dbReference type="EC" id="2.1.2.9" evidence="2"/>
<dbReference type="GO" id="GO:0005739">
    <property type="term" value="C:mitochondrion"/>
    <property type="evidence" value="ECO:0007669"/>
    <property type="project" value="TreeGrafter"/>
</dbReference>
<comment type="similarity">
    <text evidence="1">Belongs to the Fmt family.</text>
</comment>
<evidence type="ECO:0000313" key="9">
    <source>
        <dbReference type="Proteomes" id="UP000612055"/>
    </source>
</evidence>
<keyword evidence="4" id="KW-0648">Protein biosynthesis</keyword>
<dbReference type="InterPro" id="IPR002376">
    <property type="entry name" value="Formyl_transf_N"/>
</dbReference>
<feature type="region of interest" description="Disordered" evidence="5">
    <location>
        <begin position="353"/>
        <end position="382"/>
    </location>
</feature>
<keyword evidence="3" id="KW-0808">Transferase</keyword>
<dbReference type="Gene3D" id="3.40.50.170">
    <property type="entry name" value="Formyl transferase, N-terminal domain"/>
    <property type="match status" value="1"/>
</dbReference>
<evidence type="ECO:0000256" key="2">
    <source>
        <dbReference type="ARBA" id="ARBA00012261"/>
    </source>
</evidence>
<dbReference type="AlphaFoldDB" id="A0A835XLG8"/>
<dbReference type="GO" id="GO:0004479">
    <property type="term" value="F:methionyl-tRNA formyltransferase activity"/>
    <property type="evidence" value="ECO:0007669"/>
    <property type="project" value="UniProtKB-EC"/>
</dbReference>
<dbReference type="InterPro" id="IPR037022">
    <property type="entry name" value="Formyl_trans_C_sf"/>
</dbReference>
<dbReference type="CDD" id="cd08646">
    <property type="entry name" value="FMT_core_Met-tRNA-FMT_N"/>
    <property type="match status" value="1"/>
</dbReference>
<proteinExistence type="inferred from homology"/>
<dbReference type="CDD" id="cd08704">
    <property type="entry name" value="Met_tRNA_FMT_C"/>
    <property type="match status" value="1"/>
</dbReference>
<dbReference type="SUPFAM" id="SSF50486">
    <property type="entry name" value="FMT C-terminal domain-like"/>
    <property type="match status" value="1"/>
</dbReference>
<gene>
    <name evidence="8" type="ORF">HYH03_015673</name>
</gene>
<evidence type="ECO:0000256" key="5">
    <source>
        <dbReference type="SAM" id="MobiDB-lite"/>
    </source>
</evidence>
<feature type="domain" description="Formyl transferase C-terminal" evidence="7">
    <location>
        <begin position="298"/>
        <end position="357"/>
    </location>
</feature>
<dbReference type="Pfam" id="PF02911">
    <property type="entry name" value="Formyl_trans_C"/>
    <property type="match status" value="1"/>
</dbReference>
<accession>A0A835XLG8</accession>
<evidence type="ECO:0000256" key="3">
    <source>
        <dbReference type="ARBA" id="ARBA00022679"/>
    </source>
</evidence>
<evidence type="ECO:0000313" key="8">
    <source>
        <dbReference type="EMBL" id="KAG2485610.1"/>
    </source>
</evidence>
<dbReference type="InterPro" id="IPR036477">
    <property type="entry name" value="Formyl_transf_N_sf"/>
</dbReference>